<comment type="similarity">
    <text evidence="3">In the C-terminal section; belongs to the transpeptidase family.</text>
</comment>
<dbReference type="EMBL" id="JAAGVY010000046">
    <property type="protein sequence ID" value="NEN25260.1"/>
    <property type="molecule type" value="Genomic_DNA"/>
</dbReference>
<feature type="domain" description="Glycosyl transferase family 51" evidence="20">
    <location>
        <begin position="64"/>
        <end position="238"/>
    </location>
</feature>
<keyword evidence="15" id="KW-0961">Cell wall biogenesis/degradation</keyword>
<comment type="subcellular location">
    <subcellularLocation>
        <location evidence="1">Cell membrane</location>
    </subcellularLocation>
</comment>
<feature type="domain" description="Penicillin-binding protein transpeptidase" evidence="19">
    <location>
        <begin position="465"/>
        <end position="724"/>
    </location>
</feature>
<evidence type="ECO:0000259" key="20">
    <source>
        <dbReference type="Pfam" id="PF00912"/>
    </source>
</evidence>
<evidence type="ECO:0000256" key="11">
    <source>
        <dbReference type="ARBA" id="ARBA00022960"/>
    </source>
</evidence>
<dbReference type="Pfam" id="PF00912">
    <property type="entry name" value="Transgly"/>
    <property type="match status" value="1"/>
</dbReference>
<dbReference type="InterPro" id="IPR023346">
    <property type="entry name" value="Lysozyme-like_dom_sf"/>
</dbReference>
<dbReference type="SUPFAM" id="SSF53955">
    <property type="entry name" value="Lysozyme-like"/>
    <property type="match status" value="1"/>
</dbReference>
<keyword evidence="11" id="KW-0133">Cell shape</keyword>
<dbReference type="GO" id="GO:0008360">
    <property type="term" value="P:regulation of cell shape"/>
    <property type="evidence" value="ECO:0007669"/>
    <property type="project" value="UniProtKB-KW"/>
</dbReference>
<evidence type="ECO:0000256" key="9">
    <source>
        <dbReference type="ARBA" id="ARBA00022679"/>
    </source>
</evidence>
<evidence type="ECO:0000256" key="18">
    <source>
        <dbReference type="SAM" id="Phobius"/>
    </source>
</evidence>
<reference evidence="21 22" key="1">
    <citation type="submission" date="2020-02" db="EMBL/GenBank/DDBJ databases">
        <title>Out from the shadows clarifying the taxonomy of the family Cryomorphaceae and related taxa by utilizing the GTDB taxonomic framework.</title>
        <authorList>
            <person name="Bowman J.P."/>
        </authorList>
    </citation>
    <scope>NUCLEOTIDE SEQUENCE [LARGE SCALE GENOMIC DNA]</scope>
    <source>
        <strain evidence="21 22">QSSC 1-22</strain>
    </source>
</reference>
<dbReference type="PANTHER" id="PTHR32282:SF11">
    <property type="entry name" value="PENICILLIN-BINDING PROTEIN 1B"/>
    <property type="match status" value="1"/>
</dbReference>
<keyword evidence="7" id="KW-0645">Protease</keyword>
<evidence type="ECO:0000256" key="7">
    <source>
        <dbReference type="ARBA" id="ARBA00022670"/>
    </source>
</evidence>
<dbReference type="Gene3D" id="3.40.710.10">
    <property type="entry name" value="DD-peptidase/beta-lactamase superfamily"/>
    <property type="match status" value="1"/>
</dbReference>
<keyword evidence="13 18" id="KW-0472">Membrane</keyword>
<keyword evidence="14" id="KW-0511">Multifunctional enzyme</keyword>
<keyword evidence="5" id="KW-1003">Cell membrane</keyword>
<keyword evidence="12" id="KW-0573">Peptidoglycan synthesis</keyword>
<evidence type="ECO:0000256" key="5">
    <source>
        <dbReference type="ARBA" id="ARBA00022475"/>
    </source>
</evidence>
<dbReference type="GO" id="GO:0030288">
    <property type="term" value="C:outer membrane-bounded periplasmic space"/>
    <property type="evidence" value="ECO:0007669"/>
    <property type="project" value="TreeGrafter"/>
</dbReference>
<keyword evidence="18" id="KW-0812">Transmembrane</keyword>
<keyword evidence="10" id="KW-0378">Hydrolase</keyword>
<dbReference type="InterPro" id="IPR001460">
    <property type="entry name" value="PCN-bd_Tpept"/>
</dbReference>
<dbReference type="GO" id="GO:0009002">
    <property type="term" value="F:serine-type D-Ala-D-Ala carboxypeptidase activity"/>
    <property type="evidence" value="ECO:0007669"/>
    <property type="project" value="UniProtKB-EC"/>
</dbReference>
<keyword evidence="9" id="KW-0808">Transferase</keyword>
<evidence type="ECO:0000256" key="4">
    <source>
        <dbReference type="ARBA" id="ARBA00007739"/>
    </source>
</evidence>
<dbReference type="SUPFAM" id="SSF56601">
    <property type="entry name" value="beta-lactamase/transpeptidase-like"/>
    <property type="match status" value="1"/>
</dbReference>
<dbReference type="RefSeq" id="WP_163286719.1">
    <property type="nucleotide sequence ID" value="NZ_JAAGVY010000046.1"/>
</dbReference>
<name>A0A7K3WUB3_9FLAO</name>
<evidence type="ECO:0000256" key="15">
    <source>
        <dbReference type="ARBA" id="ARBA00023316"/>
    </source>
</evidence>
<dbReference type="Pfam" id="PF00905">
    <property type="entry name" value="Transpeptidase"/>
    <property type="match status" value="1"/>
</dbReference>
<dbReference type="GO" id="GO:0008955">
    <property type="term" value="F:peptidoglycan glycosyltransferase activity"/>
    <property type="evidence" value="ECO:0007669"/>
    <property type="project" value="UniProtKB-EC"/>
</dbReference>
<evidence type="ECO:0000313" key="21">
    <source>
        <dbReference type="EMBL" id="NEN25260.1"/>
    </source>
</evidence>
<evidence type="ECO:0000256" key="10">
    <source>
        <dbReference type="ARBA" id="ARBA00022801"/>
    </source>
</evidence>
<organism evidence="21 22">
    <name type="scientific">Cryomorpha ignava</name>
    <dbReference type="NCBI Taxonomy" id="101383"/>
    <lineage>
        <taxon>Bacteria</taxon>
        <taxon>Pseudomonadati</taxon>
        <taxon>Bacteroidota</taxon>
        <taxon>Flavobacteriia</taxon>
        <taxon>Flavobacteriales</taxon>
        <taxon>Cryomorphaceae</taxon>
        <taxon>Cryomorpha</taxon>
    </lineage>
</organism>
<evidence type="ECO:0000256" key="13">
    <source>
        <dbReference type="ARBA" id="ARBA00023136"/>
    </source>
</evidence>
<keyword evidence="8" id="KW-0328">Glycosyltransferase</keyword>
<comment type="caution">
    <text evidence="21">The sequence shown here is derived from an EMBL/GenBank/DDBJ whole genome shotgun (WGS) entry which is preliminary data.</text>
</comment>
<keyword evidence="22" id="KW-1185">Reference proteome</keyword>
<keyword evidence="6" id="KW-0121">Carboxypeptidase</keyword>
<evidence type="ECO:0000256" key="14">
    <source>
        <dbReference type="ARBA" id="ARBA00023268"/>
    </source>
</evidence>
<comment type="catalytic activity">
    <reaction evidence="17">
        <text>[GlcNAc-(1-&gt;4)-Mur2Ac(oyl-L-Ala-gamma-D-Glu-L-Lys-D-Ala-D-Ala)](n)-di-trans,octa-cis-undecaprenyl diphosphate + beta-D-GlcNAc-(1-&gt;4)-Mur2Ac(oyl-L-Ala-gamma-D-Glu-L-Lys-D-Ala-D-Ala)-di-trans,octa-cis-undecaprenyl diphosphate = [GlcNAc-(1-&gt;4)-Mur2Ac(oyl-L-Ala-gamma-D-Glu-L-Lys-D-Ala-D-Ala)](n+1)-di-trans,octa-cis-undecaprenyl diphosphate + di-trans,octa-cis-undecaprenyl diphosphate + H(+)</text>
        <dbReference type="Rhea" id="RHEA:23708"/>
        <dbReference type="Rhea" id="RHEA-COMP:9602"/>
        <dbReference type="Rhea" id="RHEA-COMP:9603"/>
        <dbReference type="ChEBI" id="CHEBI:15378"/>
        <dbReference type="ChEBI" id="CHEBI:58405"/>
        <dbReference type="ChEBI" id="CHEBI:60033"/>
        <dbReference type="ChEBI" id="CHEBI:78435"/>
        <dbReference type="EC" id="2.4.99.28"/>
    </reaction>
</comment>
<dbReference type="Proteomes" id="UP000486602">
    <property type="component" value="Unassembled WGS sequence"/>
</dbReference>
<evidence type="ECO:0000256" key="16">
    <source>
        <dbReference type="ARBA" id="ARBA00034000"/>
    </source>
</evidence>
<evidence type="ECO:0000256" key="3">
    <source>
        <dbReference type="ARBA" id="ARBA00007090"/>
    </source>
</evidence>
<dbReference type="InterPro" id="IPR050396">
    <property type="entry name" value="Glycosyltr_51/Transpeptidase"/>
</dbReference>
<dbReference type="GO" id="GO:0008658">
    <property type="term" value="F:penicillin binding"/>
    <property type="evidence" value="ECO:0007669"/>
    <property type="project" value="InterPro"/>
</dbReference>
<comment type="pathway">
    <text evidence="2">Cell wall biogenesis; peptidoglycan biosynthesis.</text>
</comment>
<dbReference type="InterPro" id="IPR001264">
    <property type="entry name" value="Glyco_trans_51"/>
</dbReference>
<protein>
    <submittedName>
        <fullName evidence="21">Penicillin-binding protein</fullName>
    </submittedName>
</protein>
<dbReference type="GO" id="GO:0009252">
    <property type="term" value="P:peptidoglycan biosynthetic process"/>
    <property type="evidence" value="ECO:0007669"/>
    <property type="project" value="UniProtKB-KW"/>
</dbReference>
<evidence type="ECO:0000256" key="2">
    <source>
        <dbReference type="ARBA" id="ARBA00004752"/>
    </source>
</evidence>
<evidence type="ECO:0000256" key="1">
    <source>
        <dbReference type="ARBA" id="ARBA00004236"/>
    </source>
</evidence>
<gene>
    <name evidence="21" type="ORF">G3O08_17320</name>
</gene>
<dbReference type="InterPro" id="IPR036950">
    <property type="entry name" value="PBP_transglycosylase"/>
</dbReference>
<feature type="transmembrane region" description="Helical" evidence="18">
    <location>
        <begin position="15"/>
        <end position="37"/>
    </location>
</feature>
<comment type="catalytic activity">
    <reaction evidence="16">
        <text>Preferential cleavage: (Ac)2-L-Lys-D-Ala-|-D-Ala. Also transpeptidation of peptidyl-alanyl moieties that are N-acyl substituents of D-alanine.</text>
        <dbReference type="EC" id="3.4.16.4"/>
    </reaction>
</comment>
<dbReference type="AlphaFoldDB" id="A0A7K3WUB3"/>
<comment type="similarity">
    <text evidence="4">In the N-terminal section; belongs to the glycosyltransferase 51 family.</text>
</comment>
<evidence type="ECO:0000256" key="17">
    <source>
        <dbReference type="ARBA" id="ARBA00049902"/>
    </source>
</evidence>
<sequence>MEETPKQKKKVSGKLVFLIWVLGLLPFILLGLMLYFASNSDLPDTVALANPKTNLATEVISSDGQVLGRFYLENRTNINYNQLSPYIIEGLVATEDERFYEHSGIDLRGTARAAIYLGSKGGASTITQQLAKMLFTERPANGFQRVFQKFQEWIISVKLERQYTKEEILTLYLNKFDWIHQAVGIKSAASIYFNSSPDTLKIQQAAMLVGMAKNPALFNPIKRPEITIKRRNVVLNQMVKNGYLDRASYDSLKTLPLGLDFQTVDHQEGLAPYFREILRGELGQLFEEKNENGKFKYSKKNGEPYNMYRDGLRVFVTIDSRLQAYAEDAVKKHLGGELQAQFAKDVERNTHPPFSNDLSDEEVERIEVTALRRTQRYRIMSGKECPNCHRRVNIEPHKIDGHVGYICENEDCLEEWKSVPKDSIETYFRTEKVPMKVFTWKGERDTLLTPMDSILYYKGLLQAGLVSIDPKTGFVKAWVGGNNYKYFQYDHVKQGKRQVGSTFKPFVYATAIREGYSPCYEIPKVPTTFHAGTFNLQQDYTPHDPGRDYGYMVSLKWGLANSINTVTAWVMKQFGPEAIIQLAKDLGIKSHMDPVVSLGFGVADLSLMEITSANATFANMGVHIDPIYVLRIEDKNGNSIYNTQPETKEAMDERTAYTMLSLMEGVVDGVYNKHQGKTSGTAIRLRMDLPTRDYDGFDRSIKIAGKTGTTQNQSDGWFIGLTPDLVTGVWVGAEDRSVHFRTLQLGMGTNMALPIWGYFMKAAYADKDVNISQSDFERPEGITVELDCDDYARNKNMFDAQDALSW</sequence>
<keyword evidence="18" id="KW-1133">Transmembrane helix</keyword>
<dbReference type="GO" id="GO:0005886">
    <property type="term" value="C:plasma membrane"/>
    <property type="evidence" value="ECO:0007669"/>
    <property type="project" value="UniProtKB-SubCell"/>
</dbReference>
<evidence type="ECO:0000256" key="6">
    <source>
        <dbReference type="ARBA" id="ARBA00022645"/>
    </source>
</evidence>
<dbReference type="GO" id="GO:0006508">
    <property type="term" value="P:proteolysis"/>
    <property type="evidence" value="ECO:0007669"/>
    <property type="project" value="UniProtKB-KW"/>
</dbReference>
<proteinExistence type="inferred from homology"/>
<dbReference type="GO" id="GO:0071555">
    <property type="term" value="P:cell wall organization"/>
    <property type="evidence" value="ECO:0007669"/>
    <property type="project" value="UniProtKB-KW"/>
</dbReference>
<evidence type="ECO:0000256" key="8">
    <source>
        <dbReference type="ARBA" id="ARBA00022676"/>
    </source>
</evidence>
<dbReference type="InterPro" id="IPR012338">
    <property type="entry name" value="Beta-lactam/transpept-like"/>
</dbReference>
<dbReference type="PANTHER" id="PTHR32282">
    <property type="entry name" value="BINDING PROTEIN TRANSPEPTIDASE, PUTATIVE-RELATED"/>
    <property type="match status" value="1"/>
</dbReference>
<evidence type="ECO:0000313" key="22">
    <source>
        <dbReference type="Proteomes" id="UP000486602"/>
    </source>
</evidence>
<evidence type="ECO:0000259" key="19">
    <source>
        <dbReference type="Pfam" id="PF00905"/>
    </source>
</evidence>
<evidence type="ECO:0000256" key="12">
    <source>
        <dbReference type="ARBA" id="ARBA00022984"/>
    </source>
</evidence>
<dbReference type="Gene3D" id="1.10.3810.10">
    <property type="entry name" value="Biosynthetic peptidoglycan transglycosylase-like"/>
    <property type="match status" value="1"/>
</dbReference>
<accession>A0A7K3WUB3</accession>